<proteinExistence type="predicted"/>
<gene>
    <name evidence="1" type="ORF">O181_105741</name>
</gene>
<dbReference type="Proteomes" id="UP000765509">
    <property type="component" value="Unassembled WGS sequence"/>
</dbReference>
<protein>
    <recommendedName>
        <fullName evidence="3">hAT-like transposase RNase-H fold domain-containing protein</fullName>
    </recommendedName>
</protein>
<comment type="caution">
    <text evidence="1">The sequence shown here is derived from an EMBL/GenBank/DDBJ whole genome shotgun (WGS) entry which is preliminary data.</text>
</comment>
<organism evidence="1 2">
    <name type="scientific">Austropuccinia psidii MF-1</name>
    <dbReference type="NCBI Taxonomy" id="1389203"/>
    <lineage>
        <taxon>Eukaryota</taxon>
        <taxon>Fungi</taxon>
        <taxon>Dikarya</taxon>
        <taxon>Basidiomycota</taxon>
        <taxon>Pucciniomycotina</taxon>
        <taxon>Pucciniomycetes</taxon>
        <taxon>Pucciniales</taxon>
        <taxon>Sphaerophragmiaceae</taxon>
        <taxon>Austropuccinia</taxon>
    </lineage>
</organism>
<dbReference type="AlphaFoldDB" id="A0A9Q3JPM7"/>
<accession>A0A9Q3JPM7</accession>
<sequence length="89" mass="10263">AMVAKLSKYLKFLILKVPAICAAILDPRFKVKFFMAHEETLVEFGTSSRALLRVFEEEALKHFEMPNEPDNPSAPQKRVRLYDELYTSS</sequence>
<evidence type="ECO:0008006" key="3">
    <source>
        <dbReference type="Google" id="ProtNLM"/>
    </source>
</evidence>
<dbReference type="EMBL" id="AVOT02078427">
    <property type="protein sequence ID" value="MBW0566026.1"/>
    <property type="molecule type" value="Genomic_DNA"/>
</dbReference>
<name>A0A9Q3JPM7_9BASI</name>
<reference evidence="1" key="1">
    <citation type="submission" date="2021-03" db="EMBL/GenBank/DDBJ databases">
        <title>Draft genome sequence of rust myrtle Austropuccinia psidii MF-1, a brazilian biotype.</title>
        <authorList>
            <person name="Quecine M.C."/>
            <person name="Pachon D.M.R."/>
            <person name="Bonatelli M.L."/>
            <person name="Correr F.H."/>
            <person name="Franceschini L.M."/>
            <person name="Leite T.F."/>
            <person name="Margarido G.R.A."/>
            <person name="Almeida C.A."/>
            <person name="Ferrarezi J.A."/>
            <person name="Labate C.A."/>
        </authorList>
    </citation>
    <scope>NUCLEOTIDE SEQUENCE</scope>
    <source>
        <strain evidence="1">MF-1</strain>
    </source>
</reference>
<dbReference type="OrthoDB" id="2506934at2759"/>
<evidence type="ECO:0000313" key="1">
    <source>
        <dbReference type="EMBL" id="MBW0566026.1"/>
    </source>
</evidence>
<keyword evidence="2" id="KW-1185">Reference proteome</keyword>
<feature type="non-terminal residue" evidence="1">
    <location>
        <position position="1"/>
    </location>
</feature>
<evidence type="ECO:0000313" key="2">
    <source>
        <dbReference type="Proteomes" id="UP000765509"/>
    </source>
</evidence>